<dbReference type="GO" id="GO:0003713">
    <property type="term" value="F:transcription coactivator activity"/>
    <property type="evidence" value="ECO:0007669"/>
    <property type="project" value="InterPro"/>
</dbReference>
<proteinExistence type="inferred from homology"/>
<evidence type="ECO:0000256" key="4">
    <source>
        <dbReference type="SAM" id="Coils"/>
    </source>
</evidence>
<dbReference type="PANTHER" id="PTHR13168">
    <property type="entry name" value="ASSOCIATE OF C-MYC AMY-1"/>
    <property type="match status" value="1"/>
</dbReference>
<protein>
    <recommendedName>
        <fullName evidence="7">c-Myc-binding protein</fullName>
    </recommendedName>
</protein>
<evidence type="ECO:0008006" key="7">
    <source>
        <dbReference type="Google" id="ProtNLM"/>
    </source>
</evidence>
<organism evidence="5 6">
    <name type="scientific">Chloropicon primus</name>
    <dbReference type="NCBI Taxonomy" id="1764295"/>
    <lineage>
        <taxon>Eukaryota</taxon>
        <taxon>Viridiplantae</taxon>
        <taxon>Chlorophyta</taxon>
        <taxon>Chloropicophyceae</taxon>
        <taxon>Chloropicales</taxon>
        <taxon>Chloropicaceae</taxon>
        <taxon>Chloropicon</taxon>
    </lineage>
</organism>
<dbReference type="GO" id="GO:0005634">
    <property type="term" value="C:nucleus"/>
    <property type="evidence" value="ECO:0007669"/>
    <property type="project" value="UniProtKB-SubCell"/>
</dbReference>
<keyword evidence="3" id="KW-0539">Nucleus</keyword>
<dbReference type="AlphaFoldDB" id="A0A5B8MRV8"/>
<evidence type="ECO:0000313" key="6">
    <source>
        <dbReference type="Proteomes" id="UP000316726"/>
    </source>
</evidence>
<reference evidence="5 6" key="1">
    <citation type="submission" date="2018-07" db="EMBL/GenBank/DDBJ databases">
        <title>The complete nuclear genome of the prasinophyte Chloropicon primus (CCMP1205).</title>
        <authorList>
            <person name="Pombert J.-F."/>
            <person name="Otis C."/>
            <person name="Turmel M."/>
            <person name="Lemieux C."/>
        </authorList>
    </citation>
    <scope>NUCLEOTIDE SEQUENCE [LARGE SCALE GENOMIC DNA]</scope>
    <source>
        <strain evidence="5 6">CCMP1205</strain>
    </source>
</reference>
<gene>
    <name evidence="5" type="ORF">A3770_08p51720</name>
</gene>
<comment type="similarity">
    <text evidence="2">Belongs to the AMY1 family.</text>
</comment>
<keyword evidence="4" id="KW-0175">Coiled coil</keyword>
<dbReference type="STRING" id="1764295.A0A5B8MRV8"/>
<dbReference type="PRINTS" id="PR02028">
    <property type="entry name" value="CMYCBINDINGP"/>
</dbReference>
<accession>A0A5B8MRV8</accession>
<feature type="coiled-coil region" evidence="4">
    <location>
        <begin position="54"/>
        <end position="88"/>
    </location>
</feature>
<evidence type="ECO:0000313" key="5">
    <source>
        <dbReference type="EMBL" id="QDZ22654.1"/>
    </source>
</evidence>
<dbReference type="OrthoDB" id="524165at2759"/>
<dbReference type="PANTHER" id="PTHR13168:SF0">
    <property type="entry name" value="C-MYC-BINDING PROTEIN"/>
    <property type="match status" value="1"/>
</dbReference>
<evidence type="ECO:0000256" key="1">
    <source>
        <dbReference type="ARBA" id="ARBA00004123"/>
    </source>
</evidence>
<dbReference type="InterPro" id="IPR026060">
    <property type="entry name" value="AMY1"/>
</dbReference>
<comment type="subcellular location">
    <subcellularLocation>
        <location evidence="1">Nucleus</location>
    </subcellularLocation>
</comment>
<evidence type="ECO:0000256" key="2">
    <source>
        <dbReference type="ARBA" id="ARBA00009389"/>
    </source>
</evidence>
<dbReference type="Proteomes" id="UP000316726">
    <property type="component" value="Chromosome 8"/>
</dbReference>
<evidence type="ECO:0000256" key="3">
    <source>
        <dbReference type="ARBA" id="ARBA00023242"/>
    </source>
</evidence>
<dbReference type="EMBL" id="CP031041">
    <property type="protein sequence ID" value="QDZ22654.1"/>
    <property type="molecule type" value="Genomic_DNA"/>
</dbReference>
<keyword evidence="6" id="KW-1185">Reference proteome</keyword>
<name>A0A5B8MRV8_9CHLO</name>
<sequence length="101" mass="10999">MESKKDAFRKYLEGAGVIDAITKALVSLYEEPDKPVSGLEFLKTSLGAPTKEEHDALVAEKESVEKQLEDAKATIEKLQAEIEGLKVKEEEPAPEAEEAAA</sequence>